<keyword evidence="2" id="KW-1185">Reference proteome</keyword>
<evidence type="ECO:0000313" key="1">
    <source>
        <dbReference type="EMBL" id="CAG8729674.1"/>
    </source>
</evidence>
<dbReference type="EMBL" id="CAJVQA010014206">
    <property type="protein sequence ID" value="CAG8729674.1"/>
    <property type="molecule type" value="Genomic_DNA"/>
</dbReference>
<dbReference type="AlphaFoldDB" id="A0A9N9IC01"/>
<proteinExistence type="predicted"/>
<sequence>MSVAIKEMIHRMFKNMISHMNYPRFNTRTNAINNLARDPSLYTILSNWYVMENLSVYTNDQSIENRSDSNTVNNSKVESVGLSKSLDTKHPFFQDLYKAYDDYLNSKAALINKKLEFYNLIMYTVLEDNQDPV</sequence>
<evidence type="ECO:0000313" key="2">
    <source>
        <dbReference type="Proteomes" id="UP000789759"/>
    </source>
</evidence>
<comment type="caution">
    <text evidence="1">The sequence shown here is derived from an EMBL/GenBank/DDBJ whole genome shotgun (WGS) entry which is preliminary data.</text>
</comment>
<dbReference type="Proteomes" id="UP000789759">
    <property type="component" value="Unassembled WGS sequence"/>
</dbReference>
<accession>A0A9N9IC01</accession>
<gene>
    <name evidence="1" type="ORF">CPELLU_LOCUS13412</name>
</gene>
<reference evidence="1" key="1">
    <citation type="submission" date="2021-06" db="EMBL/GenBank/DDBJ databases">
        <authorList>
            <person name="Kallberg Y."/>
            <person name="Tangrot J."/>
            <person name="Rosling A."/>
        </authorList>
    </citation>
    <scope>NUCLEOTIDE SEQUENCE</scope>
    <source>
        <strain evidence="1">FL966</strain>
    </source>
</reference>
<name>A0A9N9IC01_9GLOM</name>
<dbReference type="OrthoDB" id="2360510at2759"/>
<protein>
    <submittedName>
        <fullName evidence="1">4261_t:CDS:1</fullName>
    </submittedName>
</protein>
<organism evidence="1 2">
    <name type="scientific">Cetraspora pellucida</name>
    <dbReference type="NCBI Taxonomy" id="1433469"/>
    <lineage>
        <taxon>Eukaryota</taxon>
        <taxon>Fungi</taxon>
        <taxon>Fungi incertae sedis</taxon>
        <taxon>Mucoromycota</taxon>
        <taxon>Glomeromycotina</taxon>
        <taxon>Glomeromycetes</taxon>
        <taxon>Diversisporales</taxon>
        <taxon>Gigasporaceae</taxon>
        <taxon>Cetraspora</taxon>
    </lineage>
</organism>